<dbReference type="Pfam" id="PF00441">
    <property type="entry name" value="Acyl-CoA_dh_1"/>
    <property type="match status" value="1"/>
</dbReference>
<dbReference type="InterPro" id="IPR036250">
    <property type="entry name" value="AcylCo_DH-like_C"/>
</dbReference>
<protein>
    <submittedName>
        <fullName evidence="3">Acyl-CoA dehydrogenase, C-terminal domain</fullName>
    </submittedName>
</protein>
<accession>A0A1X7G569</accession>
<evidence type="ECO:0000313" key="4">
    <source>
        <dbReference type="Proteomes" id="UP000192911"/>
    </source>
</evidence>
<dbReference type="EMBL" id="FXAH01000013">
    <property type="protein sequence ID" value="SMF64218.1"/>
    <property type="molecule type" value="Genomic_DNA"/>
</dbReference>
<dbReference type="STRING" id="28094.SAMN06295900_113164"/>
<dbReference type="Proteomes" id="UP000192911">
    <property type="component" value="Unassembled WGS sequence"/>
</dbReference>
<reference evidence="4" key="1">
    <citation type="submission" date="2017-04" db="EMBL/GenBank/DDBJ databases">
        <authorList>
            <person name="Varghese N."/>
            <person name="Submissions S."/>
        </authorList>
    </citation>
    <scope>NUCLEOTIDE SEQUENCE [LARGE SCALE GENOMIC DNA]</scope>
    <source>
        <strain evidence="4">Ballard 720</strain>
    </source>
</reference>
<dbReference type="GO" id="GO:0016627">
    <property type="term" value="F:oxidoreductase activity, acting on the CH-CH group of donors"/>
    <property type="evidence" value="ECO:0007669"/>
    <property type="project" value="InterPro"/>
</dbReference>
<proteinExistence type="predicted"/>
<dbReference type="AlphaFoldDB" id="A0A1X7G569"/>
<evidence type="ECO:0000313" key="3">
    <source>
        <dbReference type="EMBL" id="SMF64218.1"/>
    </source>
</evidence>
<evidence type="ECO:0000259" key="2">
    <source>
        <dbReference type="Pfam" id="PF00441"/>
    </source>
</evidence>
<dbReference type="SUPFAM" id="SSF47203">
    <property type="entry name" value="Acyl-CoA dehydrogenase C-terminal domain-like"/>
    <property type="match status" value="1"/>
</dbReference>
<dbReference type="GeneID" id="95553303"/>
<keyword evidence="1" id="KW-0285">Flavoprotein</keyword>
<dbReference type="Gene3D" id="1.20.140.10">
    <property type="entry name" value="Butyryl-CoA Dehydrogenase, subunit A, domain 3"/>
    <property type="match status" value="1"/>
</dbReference>
<feature type="domain" description="Acyl-CoA dehydrogenase/oxidase C-terminal" evidence="2">
    <location>
        <begin position="117"/>
        <end position="245"/>
    </location>
</feature>
<evidence type="ECO:0000256" key="1">
    <source>
        <dbReference type="ARBA" id="ARBA00022630"/>
    </source>
</evidence>
<organism evidence="3 4">
    <name type="scientific">Trinickia caryophylli</name>
    <name type="common">Paraburkholderia caryophylli</name>
    <dbReference type="NCBI Taxonomy" id="28094"/>
    <lineage>
        <taxon>Bacteria</taxon>
        <taxon>Pseudomonadati</taxon>
        <taxon>Pseudomonadota</taxon>
        <taxon>Betaproteobacteria</taxon>
        <taxon>Burkholderiales</taxon>
        <taxon>Burkholderiaceae</taxon>
        <taxon>Trinickia</taxon>
    </lineage>
</organism>
<gene>
    <name evidence="3" type="ORF">SAMN06295900_113164</name>
</gene>
<name>A0A1X7G569_TRICW</name>
<keyword evidence="4" id="KW-1185">Reference proteome</keyword>
<sequence length="248" mass="26626">MKPGFEYDGWLCIDDLLGTDHPRQAFSGAQVRPAKPGSMACDGDVAPLAENAIRQRWREIVAAAHHDLGRLALLLDIHGDTRPEADPEAFARAVESSCDRLTPHAGSGDAQRLLPRACVLAGLGGRLIRDAYDYANTRVVMGSALIGYQLVCAKLADMAIADEIVEERLKAALDAPTRPRVQTGWRGVPALSAAQHLAEIGRCIGTVIGLYIDIHAGHAFVQRRASVPRLALAQSLLEGMGAVQREDA</sequence>
<dbReference type="RefSeq" id="WP_085229413.1">
    <property type="nucleotide sequence ID" value="NZ_BSQD01000007.1"/>
</dbReference>
<dbReference type="InterPro" id="IPR009075">
    <property type="entry name" value="AcylCo_DH/oxidase_C"/>
</dbReference>